<keyword evidence="3" id="KW-1185">Reference proteome</keyword>
<evidence type="ECO:0000256" key="1">
    <source>
        <dbReference type="SAM" id="MobiDB-lite"/>
    </source>
</evidence>
<feature type="compositionally biased region" description="Basic and acidic residues" evidence="1">
    <location>
        <begin position="1"/>
        <end position="17"/>
    </location>
</feature>
<dbReference type="EMBL" id="BMDJ01000001">
    <property type="protein sequence ID" value="GGI22165.1"/>
    <property type="molecule type" value="Genomic_DNA"/>
</dbReference>
<sequence length="99" mass="11386">MNRGKNQSEENLKEDASQHLSSENQGEWDNDTYGHIENLDLIKKKNEPDEKHQHFLNEQQEKNDELDASSKLKNINLVINDDVSSRNENQDKGIGGKII</sequence>
<dbReference type="RefSeq" id="WP_188411328.1">
    <property type="nucleotide sequence ID" value="NZ_BMDJ01000001.1"/>
</dbReference>
<organism evidence="2 3">
    <name type="scientific">Pedobacter mendelii</name>
    <dbReference type="NCBI Taxonomy" id="1908240"/>
    <lineage>
        <taxon>Bacteria</taxon>
        <taxon>Pseudomonadati</taxon>
        <taxon>Bacteroidota</taxon>
        <taxon>Sphingobacteriia</taxon>
        <taxon>Sphingobacteriales</taxon>
        <taxon>Sphingobacteriaceae</taxon>
        <taxon>Pedobacter</taxon>
    </lineage>
</organism>
<evidence type="ECO:0000313" key="2">
    <source>
        <dbReference type="EMBL" id="GGI22165.1"/>
    </source>
</evidence>
<protein>
    <submittedName>
        <fullName evidence="2">Uncharacterized protein</fullName>
    </submittedName>
</protein>
<reference evidence="3" key="1">
    <citation type="journal article" date="2019" name="Int. J. Syst. Evol. Microbiol.">
        <title>The Global Catalogue of Microorganisms (GCM) 10K type strain sequencing project: providing services to taxonomists for standard genome sequencing and annotation.</title>
        <authorList>
            <consortium name="The Broad Institute Genomics Platform"/>
            <consortium name="The Broad Institute Genome Sequencing Center for Infectious Disease"/>
            <person name="Wu L."/>
            <person name="Ma J."/>
        </authorList>
    </citation>
    <scope>NUCLEOTIDE SEQUENCE [LARGE SCALE GENOMIC DNA]</scope>
    <source>
        <strain evidence="3">CCM 8939</strain>
    </source>
</reference>
<name>A0ABQ2BEN7_9SPHI</name>
<feature type="compositionally biased region" description="Basic and acidic residues" evidence="1">
    <location>
        <begin position="32"/>
        <end position="68"/>
    </location>
</feature>
<accession>A0ABQ2BEN7</accession>
<proteinExistence type="predicted"/>
<gene>
    <name evidence="2" type="ORF">GCM10008119_01280</name>
</gene>
<comment type="caution">
    <text evidence="2">The sequence shown here is derived from an EMBL/GenBank/DDBJ whole genome shotgun (WGS) entry which is preliminary data.</text>
</comment>
<evidence type="ECO:0000313" key="3">
    <source>
        <dbReference type="Proteomes" id="UP000645390"/>
    </source>
</evidence>
<feature type="region of interest" description="Disordered" evidence="1">
    <location>
        <begin position="1"/>
        <end position="68"/>
    </location>
</feature>
<dbReference type="Proteomes" id="UP000645390">
    <property type="component" value="Unassembled WGS sequence"/>
</dbReference>
<feature type="compositionally biased region" description="Polar residues" evidence="1">
    <location>
        <begin position="18"/>
        <end position="27"/>
    </location>
</feature>